<proteinExistence type="predicted"/>
<dbReference type="InterPro" id="IPR002102">
    <property type="entry name" value="Cohesin_dom"/>
</dbReference>
<protein>
    <recommendedName>
        <fullName evidence="1">Cohesin domain-containing protein</fullName>
    </recommendedName>
</protein>
<evidence type="ECO:0000313" key="2">
    <source>
        <dbReference type="EMBL" id="MBO8470560.1"/>
    </source>
</evidence>
<dbReference type="GO" id="GO:0030246">
    <property type="term" value="F:carbohydrate binding"/>
    <property type="evidence" value="ECO:0007669"/>
    <property type="project" value="InterPro"/>
</dbReference>
<sequence>MLDGGTSANDSQEVAGTVTLTPDKAVFKAGDTVRITVSGKGLKNINAMSFALPYDTGLLEYAGTEVTGMKEMVNLTYDRLHTDGEKVLYPTFANKGNNFLLDGDSVLFTIVMKARKDGSAEFTAQRGMLVGRNLKVVEF</sequence>
<name>A0A9D9IEG6_9BACT</name>
<dbReference type="Gene3D" id="2.60.40.680">
    <property type="match status" value="1"/>
</dbReference>
<evidence type="ECO:0000259" key="1">
    <source>
        <dbReference type="Pfam" id="PF00963"/>
    </source>
</evidence>
<dbReference type="GO" id="GO:0000272">
    <property type="term" value="P:polysaccharide catabolic process"/>
    <property type="evidence" value="ECO:0007669"/>
    <property type="project" value="InterPro"/>
</dbReference>
<evidence type="ECO:0000313" key="3">
    <source>
        <dbReference type="Proteomes" id="UP000823603"/>
    </source>
</evidence>
<organism evidence="2 3">
    <name type="scientific">Candidatus Cryptobacteroides faecavium</name>
    <dbReference type="NCBI Taxonomy" id="2840762"/>
    <lineage>
        <taxon>Bacteria</taxon>
        <taxon>Pseudomonadati</taxon>
        <taxon>Bacteroidota</taxon>
        <taxon>Bacteroidia</taxon>
        <taxon>Bacteroidales</taxon>
        <taxon>Candidatus Cryptobacteroides</taxon>
    </lineage>
</organism>
<dbReference type="Proteomes" id="UP000823603">
    <property type="component" value="Unassembled WGS sequence"/>
</dbReference>
<dbReference type="Pfam" id="PF00963">
    <property type="entry name" value="Cohesin"/>
    <property type="match status" value="1"/>
</dbReference>
<dbReference type="AlphaFoldDB" id="A0A9D9IEG6"/>
<dbReference type="EMBL" id="JADIMB010000029">
    <property type="protein sequence ID" value="MBO8470560.1"/>
    <property type="molecule type" value="Genomic_DNA"/>
</dbReference>
<gene>
    <name evidence="2" type="ORF">IAB82_02050</name>
</gene>
<dbReference type="SUPFAM" id="SSF49384">
    <property type="entry name" value="Carbohydrate-binding domain"/>
    <property type="match status" value="1"/>
</dbReference>
<reference evidence="2" key="1">
    <citation type="submission" date="2020-10" db="EMBL/GenBank/DDBJ databases">
        <authorList>
            <person name="Gilroy R."/>
        </authorList>
    </citation>
    <scope>NUCLEOTIDE SEQUENCE</scope>
    <source>
        <strain evidence="2">B2-22910</strain>
    </source>
</reference>
<dbReference type="InterPro" id="IPR008965">
    <property type="entry name" value="CBM2/CBM3_carb-bd_dom_sf"/>
</dbReference>
<reference evidence="2" key="2">
    <citation type="journal article" date="2021" name="PeerJ">
        <title>Extensive microbial diversity within the chicken gut microbiome revealed by metagenomics and culture.</title>
        <authorList>
            <person name="Gilroy R."/>
            <person name="Ravi A."/>
            <person name="Getino M."/>
            <person name="Pursley I."/>
            <person name="Horton D.L."/>
            <person name="Alikhan N.F."/>
            <person name="Baker D."/>
            <person name="Gharbi K."/>
            <person name="Hall N."/>
            <person name="Watson M."/>
            <person name="Adriaenssens E.M."/>
            <person name="Foster-Nyarko E."/>
            <person name="Jarju S."/>
            <person name="Secka A."/>
            <person name="Antonio M."/>
            <person name="Oren A."/>
            <person name="Chaudhuri R.R."/>
            <person name="La Ragione R."/>
            <person name="Hildebrand F."/>
            <person name="Pallen M.J."/>
        </authorList>
    </citation>
    <scope>NUCLEOTIDE SEQUENCE</scope>
    <source>
        <strain evidence="2">B2-22910</strain>
    </source>
</reference>
<accession>A0A9D9IEG6</accession>
<comment type="caution">
    <text evidence="2">The sequence shown here is derived from an EMBL/GenBank/DDBJ whole genome shotgun (WGS) entry which is preliminary data.</text>
</comment>
<feature type="domain" description="Cohesin" evidence="1">
    <location>
        <begin position="19"/>
        <end position="128"/>
    </location>
</feature>